<keyword evidence="2" id="KW-1133">Transmembrane helix</keyword>
<accession>A0ABD3WS14</accession>
<evidence type="ECO:0000256" key="3">
    <source>
        <dbReference type="SAM" id="SignalP"/>
    </source>
</evidence>
<keyword evidence="3" id="KW-0732">Signal</keyword>
<feature type="signal peptide" evidence="3">
    <location>
        <begin position="1"/>
        <end position="22"/>
    </location>
</feature>
<sequence>MFWKIAKILGLIVITYIDLSTGHGRLLDPPSRSSMWRYGFPNPPNYDDNQVYCGGVQVQWEQNGGKCGVCGDPWQGPRDNEPGGKFANGILVRKYTPGEVITVVVELTANHKGYMEFRLCPNDEPRKVIQQDCLDRYPLRLAENGKTRFMVPPDVGYQKFNINLVLPSNVVCRACVFQWKYNAGNSWGTDRNTGQSCVGCGPQEQFYGCADVAIGYDDIEIGKHNTLPGDVKDAENDKKKIQKPDADPDVDTHQHMYPSPMVPGSSDSQTMNNNDNFRFMSVQNGGTMNSCLCVCKKSRMHLYGGASMDLKLKLFEGDDESQMCMCMCQNNSSSRRNPCLMTYLAPVVVLLFSYILRRR</sequence>
<feature type="chain" id="PRO_5044832182" description="Chitin-binding type-4 domain-containing protein" evidence="3">
    <location>
        <begin position="23"/>
        <end position="359"/>
    </location>
</feature>
<dbReference type="Proteomes" id="UP001634394">
    <property type="component" value="Unassembled WGS sequence"/>
</dbReference>
<feature type="transmembrane region" description="Helical" evidence="2">
    <location>
        <begin position="340"/>
        <end position="356"/>
    </location>
</feature>
<reference evidence="5 6" key="1">
    <citation type="submission" date="2024-11" db="EMBL/GenBank/DDBJ databases">
        <title>Chromosome-level genome assembly of the freshwater bivalve Anodonta woodiana.</title>
        <authorList>
            <person name="Chen X."/>
        </authorList>
    </citation>
    <scope>NUCLEOTIDE SEQUENCE [LARGE SCALE GENOMIC DNA]</scope>
    <source>
        <strain evidence="5">MN2024</strain>
        <tissue evidence="5">Gills</tissue>
    </source>
</reference>
<feature type="region of interest" description="Disordered" evidence="1">
    <location>
        <begin position="227"/>
        <end position="252"/>
    </location>
</feature>
<evidence type="ECO:0000256" key="1">
    <source>
        <dbReference type="SAM" id="MobiDB-lite"/>
    </source>
</evidence>
<evidence type="ECO:0000313" key="6">
    <source>
        <dbReference type="Proteomes" id="UP001634394"/>
    </source>
</evidence>
<comment type="caution">
    <text evidence="5">The sequence shown here is derived from an EMBL/GenBank/DDBJ whole genome shotgun (WGS) entry which is preliminary data.</text>
</comment>
<dbReference type="EMBL" id="JBJQND010000005">
    <property type="protein sequence ID" value="KAL3876771.1"/>
    <property type="molecule type" value="Genomic_DNA"/>
</dbReference>
<dbReference type="InterPro" id="IPR004302">
    <property type="entry name" value="Cellulose/chitin-bd_N"/>
</dbReference>
<keyword evidence="6" id="KW-1185">Reference proteome</keyword>
<proteinExistence type="predicted"/>
<dbReference type="Pfam" id="PF03067">
    <property type="entry name" value="LPMO_10"/>
    <property type="match status" value="1"/>
</dbReference>
<evidence type="ECO:0000313" key="5">
    <source>
        <dbReference type="EMBL" id="KAL3876771.1"/>
    </source>
</evidence>
<feature type="domain" description="Chitin-binding type-4" evidence="4">
    <location>
        <begin position="23"/>
        <end position="212"/>
    </location>
</feature>
<dbReference type="AlphaFoldDB" id="A0ABD3WS14"/>
<keyword evidence="2" id="KW-0812">Transmembrane</keyword>
<protein>
    <recommendedName>
        <fullName evidence="4">Chitin-binding type-4 domain-containing protein</fullName>
    </recommendedName>
</protein>
<name>A0ABD3WS14_SINWO</name>
<gene>
    <name evidence="5" type="ORF">ACJMK2_034567</name>
</gene>
<keyword evidence="2" id="KW-0472">Membrane</keyword>
<evidence type="ECO:0000256" key="2">
    <source>
        <dbReference type="SAM" id="Phobius"/>
    </source>
</evidence>
<organism evidence="5 6">
    <name type="scientific">Sinanodonta woodiana</name>
    <name type="common">Chinese pond mussel</name>
    <name type="synonym">Anodonta woodiana</name>
    <dbReference type="NCBI Taxonomy" id="1069815"/>
    <lineage>
        <taxon>Eukaryota</taxon>
        <taxon>Metazoa</taxon>
        <taxon>Spiralia</taxon>
        <taxon>Lophotrochozoa</taxon>
        <taxon>Mollusca</taxon>
        <taxon>Bivalvia</taxon>
        <taxon>Autobranchia</taxon>
        <taxon>Heteroconchia</taxon>
        <taxon>Palaeoheterodonta</taxon>
        <taxon>Unionida</taxon>
        <taxon>Unionoidea</taxon>
        <taxon>Unionidae</taxon>
        <taxon>Unioninae</taxon>
        <taxon>Sinanodonta</taxon>
    </lineage>
</organism>
<evidence type="ECO:0000259" key="4">
    <source>
        <dbReference type="Pfam" id="PF03067"/>
    </source>
</evidence>
<feature type="compositionally biased region" description="Basic and acidic residues" evidence="1">
    <location>
        <begin position="230"/>
        <end position="252"/>
    </location>
</feature>